<dbReference type="EMBL" id="CAPB01000012">
    <property type="protein sequence ID" value="CCO93572.1"/>
    <property type="molecule type" value="Genomic_DNA"/>
</dbReference>
<dbReference type="RefSeq" id="WP_004157294.1">
    <property type="nucleotide sequence ID" value="NZ_BAYW01000002.1"/>
</dbReference>
<dbReference type="AlphaFoldDB" id="A0A831EQK5"/>
<name>A0A831EQK5_ERWAM</name>
<dbReference type="GeneID" id="97605871"/>
<protein>
    <submittedName>
        <fullName evidence="1">Uncharacterized protein</fullName>
    </submittedName>
</protein>
<proteinExistence type="predicted"/>
<evidence type="ECO:0000313" key="2">
    <source>
        <dbReference type="Proteomes" id="UP000013111"/>
    </source>
</evidence>
<dbReference type="Proteomes" id="UP000013111">
    <property type="component" value="Unassembled WGS sequence"/>
</dbReference>
<organism evidence="1 2">
    <name type="scientific">Erwinia amylovora NBRC 12687 = CFBP 1232</name>
    <dbReference type="NCBI Taxonomy" id="1219359"/>
    <lineage>
        <taxon>Bacteria</taxon>
        <taxon>Pseudomonadati</taxon>
        <taxon>Pseudomonadota</taxon>
        <taxon>Gammaproteobacteria</taxon>
        <taxon>Enterobacterales</taxon>
        <taxon>Erwiniaceae</taxon>
        <taxon>Erwinia</taxon>
    </lineage>
</organism>
<sequence>MSLSPVNSNDTALNIDSIQLCPVDNKSPEEDILLASLSSVVPTDNKLSLVQQASNKQTGKRIGTWGSDSKKLNKEYDDVASAKANGLFCFLPSRAVFYSFLKSPTEPSTAQNLLDNMTRRNSHYRVRKGEDVKTLDTHVRRIDNMVRKFIENKSIHDVSHLNSDIKAVPGHQSHHEIINGGLKKLLPTHGKAALSSFWLSLQQTSSNAWDELHPLLNKNSVQAQQYRNTQNLITQMAETHISALTDPDAKKGSIEAYSLLFNGICLVQIMMAFYPNDVKNELNTESQNHPVGINKSASDNTIASNNNPLDINVSGSGQLFNHWIKQLAEYIKNTEYSYYVRNELTLYLISLITDSDSINKTILSPVAAEIIKHVELNFIASGVNSTNEPSNSNYFSNGASNKNYNSKLIPGAVLNNESPLVGSDLPEQINELPALDLAVKISDESLTDPGVVNHNNTATFNQSHNVDLRLNKITVTADIHSPYSNLSANNNQPDDHLQI</sequence>
<gene>
    <name evidence="1" type="ORF">BN437_1637</name>
</gene>
<reference evidence="1 2" key="2">
    <citation type="submission" date="2013-04" db="EMBL/GenBank/DDBJ databases">
        <title>Comparative genomics of 12 strains of Erwinia amylovora identifies a pan-genome with a large conserved core and provides insights into host specificity.</title>
        <authorList>
            <person name="Mann R.A."/>
            <person name="Smits T.H.M."/>
            <person name="Buehlmann A."/>
            <person name="Blom J."/>
            <person name="Goesmann A."/>
            <person name="Frey J.E."/>
            <person name="Plummer K.M."/>
            <person name="Beer S.V."/>
            <person name="Luck J."/>
            <person name="Duffy B."/>
            <person name="Rodoni B."/>
        </authorList>
    </citation>
    <scope>NUCLEOTIDE SEQUENCE [LARGE SCALE GENOMIC DNA]</scope>
    <source>
        <strain evidence="2">CFBP 1232</strain>
    </source>
</reference>
<reference evidence="1 2" key="1">
    <citation type="submission" date="2012-11" db="EMBL/GenBank/DDBJ databases">
        <authorList>
            <person name="Linke B."/>
        </authorList>
    </citation>
    <scope>NUCLEOTIDE SEQUENCE [LARGE SCALE GENOMIC DNA]</scope>
    <source>
        <strain evidence="2">CFBP 1232</strain>
    </source>
</reference>
<evidence type="ECO:0000313" key="1">
    <source>
        <dbReference type="EMBL" id="CCO93572.1"/>
    </source>
</evidence>
<comment type="caution">
    <text evidence="1">The sequence shown here is derived from an EMBL/GenBank/DDBJ whole genome shotgun (WGS) entry which is preliminary data.</text>
</comment>
<accession>A0A831EQK5</accession>